<keyword evidence="2" id="KW-1185">Reference proteome</keyword>
<reference evidence="2" key="1">
    <citation type="journal article" date="2009" name="Appl. Environ. Microbiol.">
        <title>Complete genome sequence of the chemolithoautotrophic marine magnetotactic coccus strain MC-1.</title>
        <authorList>
            <person name="Schubbe S."/>
            <person name="Williams T.J."/>
            <person name="Xie G."/>
            <person name="Kiss H.E."/>
            <person name="Brettin T.S."/>
            <person name="Martinez D."/>
            <person name="Ross C.A."/>
            <person name="Schuler D."/>
            <person name="Cox B.L."/>
            <person name="Nealson K.H."/>
            <person name="Bazylinski D.A."/>
        </authorList>
    </citation>
    <scope>NUCLEOTIDE SEQUENCE [LARGE SCALE GENOMIC DNA]</scope>
    <source>
        <strain evidence="2">ATCC BAA-1437 / JCM 17883 / MC-1</strain>
    </source>
</reference>
<dbReference type="Pfam" id="PF11150">
    <property type="entry name" value="DUF2927"/>
    <property type="match status" value="1"/>
</dbReference>
<dbReference type="Proteomes" id="UP000002586">
    <property type="component" value="Chromosome"/>
</dbReference>
<proteinExistence type="predicted"/>
<reference evidence="1 2" key="2">
    <citation type="journal article" date="2012" name="Int. J. Syst. Evol. Microbiol.">
        <title>Magnetococcus marinus gen. nov., sp. nov., a marine, magnetotactic bacterium that represents a novel lineage (Magnetococcaceae fam. nov.; Magnetococcales ord. nov.) at the base of the Alphaproteobacteria.</title>
        <authorList>
            <person name="Bazylinski D.A."/>
            <person name="Williams T.J."/>
            <person name="Lefevre C.T."/>
            <person name="Berg R.J."/>
            <person name="Zhang C.L."/>
            <person name="Bowser S.S."/>
            <person name="Dean A.J."/>
            <person name="Beveridge T.J."/>
        </authorList>
    </citation>
    <scope>NUCLEOTIDE SEQUENCE [LARGE SCALE GENOMIC DNA]</scope>
    <source>
        <strain evidence="2">ATCC BAA-1437 / JCM 17883 / MC-1</strain>
    </source>
</reference>
<sequence length="253" mass="28732" precursor="true">MIKCNLYFDRSSPMMDLRALFILWLLLLPYPLQAASQAQMERFFEEVVFQSEYKEVAAPQRLSKWPSGHAVTLAIHGTPKKEQLEWTKVHLTRISNLTGLAFKHLKGQEKGSAGLHLFYVERSQMANLKLPGVSQPLLQTLVKHGVCFFITAKNSRSEIIRGYVVIDRNGPDRGVDNCILEELNQVMGLPNDSDAVRPSIFNNQCSMSQPSLQDSFLLRALYDPRMQVGLSKDEAMTQFRAILKSGPIKRPLW</sequence>
<evidence type="ECO:0000313" key="1">
    <source>
        <dbReference type="EMBL" id="ABK43615.1"/>
    </source>
</evidence>
<organism evidence="1 2">
    <name type="scientific">Magnetococcus marinus (strain ATCC BAA-1437 / JCM 17883 / MC-1)</name>
    <dbReference type="NCBI Taxonomy" id="156889"/>
    <lineage>
        <taxon>Bacteria</taxon>
        <taxon>Pseudomonadati</taxon>
        <taxon>Pseudomonadota</taxon>
        <taxon>Magnetococcia</taxon>
        <taxon>Magnetococcales</taxon>
        <taxon>Magnetococcaceae</taxon>
        <taxon>Magnetococcus</taxon>
    </lineage>
</organism>
<dbReference type="InterPro" id="IPR021323">
    <property type="entry name" value="DUF2927"/>
</dbReference>
<dbReference type="KEGG" id="mgm:Mmc1_1097"/>
<accession>A0L6M2</accession>
<dbReference type="HOGENOM" id="CLU_065792_0_0_5"/>
<evidence type="ECO:0000313" key="2">
    <source>
        <dbReference type="Proteomes" id="UP000002586"/>
    </source>
</evidence>
<dbReference type="STRING" id="156889.Mmc1_1097"/>
<dbReference type="EMBL" id="CP000471">
    <property type="protein sequence ID" value="ABK43615.1"/>
    <property type="molecule type" value="Genomic_DNA"/>
</dbReference>
<dbReference type="AlphaFoldDB" id="A0L6M2"/>
<name>A0L6M2_MAGMM</name>
<protein>
    <recommendedName>
        <fullName evidence="3">DUF2927 domain-containing protein</fullName>
    </recommendedName>
</protein>
<evidence type="ECO:0008006" key="3">
    <source>
        <dbReference type="Google" id="ProtNLM"/>
    </source>
</evidence>
<gene>
    <name evidence="1" type="ordered locus">Mmc1_1097</name>
</gene>